<evidence type="ECO:0000256" key="2">
    <source>
        <dbReference type="ARBA" id="ARBA00012417"/>
    </source>
</evidence>
<comment type="similarity">
    <text evidence="1">Belongs to the DNA polymerase type-A family.</text>
</comment>
<keyword evidence="4" id="KW-0235">DNA replication</keyword>
<comment type="caution">
    <text evidence="8">The sequence shown here is derived from an EMBL/GenBank/DDBJ whole genome shotgun (WGS) entry which is preliminary data.</text>
</comment>
<evidence type="ECO:0000256" key="4">
    <source>
        <dbReference type="ARBA" id="ARBA00022705"/>
    </source>
</evidence>
<dbReference type="Proteomes" id="UP000617402">
    <property type="component" value="Unassembled WGS sequence"/>
</dbReference>
<proteinExistence type="inferred from homology"/>
<dbReference type="SUPFAM" id="SSF56672">
    <property type="entry name" value="DNA/RNA polymerases"/>
    <property type="match status" value="1"/>
</dbReference>
<dbReference type="Pfam" id="PF00476">
    <property type="entry name" value="DNA_pol_A"/>
    <property type="match status" value="1"/>
</dbReference>
<evidence type="ECO:0000256" key="1">
    <source>
        <dbReference type="ARBA" id="ARBA00007705"/>
    </source>
</evidence>
<dbReference type="InterPro" id="IPR043502">
    <property type="entry name" value="DNA/RNA_pol_sf"/>
</dbReference>
<evidence type="ECO:0000256" key="5">
    <source>
        <dbReference type="ARBA" id="ARBA00049244"/>
    </source>
</evidence>
<dbReference type="Gene3D" id="3.30.420.10">
    <property type="entry name" value="Ribonuclease H-like superfamily/Ribonuclease H"/>
    <property type="match status" value="1"/>
</dbReference>
<sequence length="761" mass="86791">MEVSRISLDFSRLEKPESSLLTDRVREAQLKNNLAQREPTWDEVWVTGWVSHTGAKKKAIFQTGLTDLDKKRLKTVKAAIDDGELGIGVESLKKFTKAHALRLWRELQEKRKQAILTEMVVNTPGNYRLIQTEAQLERLVDDLKGESVIAFDTETTGLDVYNDVIVGMSITLPKADYHVYIPVAHKAGTQLKRSRVLNALHPILTDPAIGKVLHNAKYDIHMLVRHRTRMKGLLHDTRVVMALLNENEPSYALKNLATKYGKYLGFKDSSHTYEDLFGKTRFDEVPLDVALVYAAKDTHLTWKLYEWQRDHLLKRDALRQLHQNVENPLIDVCVDMEQSGFLIDRDYAVQYGDELRLEIIQLNKALVDHFGEINFNSPIQLARKFYDELKLPEVNGRSTDVKTLKALKDKHPGIEVLLKYRELSKLLSTYVEALPGQIKPDGRIHGSFNQVSTVTGRFSSSEPNLQNLPPKARKLIVAPPGKLLIGSDFSQIEPRVLAHISGDQHLQEPYLNGQDLYSTLASRVFKVPIEDCGDGTKYRKMMKVGLLAVMYGTSMHTLSSQLGITVDEAQQFIRDFFRTYPKVHSFIKKTHEFVKENEYVETLYGRKRRFPGHRHKAKGYDSLAKEICSILGVDELPLNIWRNNDIPRDLKRKFYDIKGEVESVRRQSVNAIIQGTAADVMKKAMLNLYQYCSKKGWSLCGTVHDEALMLVDDHITRSEIQKIEQCMTSAAQLNVPLKVDTELMTRWGEGKPKGEWFASAA</sequence>
<dbReference type="Gene3D" id="1.10.150.20">
    <property type="entry name" value="5' to 3' exonuclease, C-terminal subdomain"/>
    <property type="match status" value="1"/>
</dbReference>
<dbReference type="PANTHER" id="PTHR10133:SF27">
    <property type="entry name" value="DNA POLYMERASE NU"/>
    <property type="match status" value="1"/>
</dbReference>
<dbReference type="EMBL" id="JACVHF010000042">
    <property type="protein sequence ID" value="MBC9786506.1"/>
    <property type="molecule type" value="Genomic_DNA"/>
</dbReference>
<dbReference type="CDD" id="cd06139">
    <property type="entry name" value="DNA_polA_I_Ecoli_like_exo"/>
    <property type="match status" value="1"/>
</dbReference>
<gene>
    <name evidence="8" type="ORF">H1S01_18795</name>
</gene>
<keyword evidence="9" id="KW-1185">Reference proteome</keyword>
<dbReference type="PRINTS" id="PR00868">
    <property type="entry name" value="DNAPOLI"/>
</dbReference>
<dbReference type="Gene3D" id="3.30.70.370">
    <property type="match status" value="1"/>
</dbReference>
<dbReference type="EC" id="2.7.7.7" evidence="2"/>
<evidence type="ECO:0000313" key="8">
    <source>
        <dbReference type="EMBL" id="MBC9786506.1"/>
    </source>
</evidence>
<dbReference type="Pfam" id="PF01612">
    <property type="entry name" value="DNA_pol_A_exo1"/>
    <property type="match status" value="1"/>
</dbReference>
<dbReference type="InterPro" id="IPR036397">
    <property type="entry name" value="RNaseH_sf"/>
</dbReference>
<dbReference type="Gene3D" id="1.20.1060.10">
    <property type="entry name" value="Taq DNA Polymerase, Chain T, domain 4"/>
    <property type="match status" value="1"/>
</dbReference>
<dbReference type="SUPFAM" id="SSF53098">
    <property type="entry name" value="Ribonuclease H-like"/>
    <property type="match status" value="1"/>
</dbReference>
<protein>
    <recommendedName>
        <fullName evidence="3">DNA polymerase I</fullName>
        <ecNumber evidence="2">2.7.7.7</ecNumber>
    </recommendedName>
</protein>
<dbReference type="InterPro" id="IPR002298">
    <property type="entry name" value="DNA_polymerase_A"/>
</dbReference>
<evidence type="ECO:0000256" key="3">
    <source>
        <dbReference type="ARBA" id="ARBA00020311"/>
    </source>
</evidence>
<name>A0ABR7T9G8_HELCL</name>
<dbReference type="SMART" id="SM00474">
    <property type="entry name" value="35EXOc"/>
    <property type="match status" value="1"/>
</dbReference>
<dbReference type="PANTHER" id="PTHR10133">
    <property type="entry name" value="DNA POLYMERASE I"/>
    <property type="match status" value="1"/>
</dbReference>
<feature type="domain" description="DNA-directed DNA polymerase family A palm" evidence="7">
    <location>
        <begin position="471"/>
        <end position="715"/>
    </location>
</feature>
<reference evidence="8 9" key="1">
    <citation type="submission" date="2020-07" db="EMBL/GenBank/DDBJ databases">
        <title>Draft whole-genome sequence of Heliobacterium chlorum DSM 3682, type strain.</title>
        <authorList>
            <person name="Kyndt J.A."/>
            <person name="Meyer T.E."/>
            <person name="Imhoff J.F."/>
        </authorList>
    </citation>
    <scope>NUCLEOTIDE SEQUENCE [LARGE SCALE GENOMIC DNA]</scope>
    <source>
        <strain evidence="8 9">DSM 3682</strain>
    </source>
</reference>
<evidence type="ECO:0000259" key="6">
    <source>
        <dbReference type="SMART" id="SM00474"/>
    </source>
</evidence>
<dbReference type="SMART" id="SM00482">
    <property type="entry name" value="POLAc"/>
    <property type="match status" value="1"/>
</dbReference>
<dbReference type="InterPro" id="IPR002562">
    <property type="entry name" value="3'-5'_exonuclease_dom"/>
</dbReference>
<accession>A0ABR7T9G8</accession>
<evidence type="ECO:0000259" key="7">
    <source>
        <dbReference type="SMART" id="SM00482"/>
    </source>
</evidence>
<dbReference type="InterPro" id="IPR012337">
    <property type="entry name" value="RNaseH-like_sf"/>
</dbReference>
<comment type="catalytic activity">
    <reaction evidence="5">
        <text>DNA(n) + a 2'-deoxyribonucleoside 5'-triphosphate = DNA(n+1) + diphosphate</text>
        <dbReference type="Rhea" id="RHEA:22508"/>
        <dbReference type="Rhea" id="RHEA-COMP:17339"/>
        <dbReference type="Rhea" id="RHEA-COMP:17340"/>
        <dbReference type="ChEBI" id="CHEBI:33019"/>
        <dbReference type="ChEBI" id="CHEBI:61560"/>
        <dbReference type="ChEBI" id="CHEBI:173112"/>
        <dbReference type="EC" id="2.7.7.7"/>
    </reaction>
</comment>
<evidence type="ECO:0000313" key="9">
    <source>
        <dbReference type="Proteomes" id="UP000617402"/>
    </source>
</evidence>
<organism evidence="8 9">
    <name type="scientific">Heliobacterium chlorum</name>
    <dbReference type="NCBI Taxonomy" id="2698"/>
    <lineage>
        <taxon>Bacteria</taxon>
        <taxon>Bacillati</taxon>
        <taxon>Bacillota</taxon>
        <taxon>Clostridia</taxon>
        <taxon>Eubacteriales</taxon>
        <taxon>Heliobacteriaceae</taxon>
        <taxon>Heliobacterium</taxon>
    </lineage>
</organism>
<dbReference type="InterPro" id="IPR001098">
    <property type="entry name" value="DNA-dir_DNA_pol_A_palm_dom"/>
</dbReference>
<feature type="domain" description="3'-5' exonuclease" evidence="6">
    <location>
        <begin position="127"/>
        <end position="313"/>
    </location>
</feature>